<comment type="caution">
    <text evidence="2">The sequence shown here is derived from an EMBL/GenBank/DDBJ whole genome shotgun (WGS) entry which is preliminary data.</text>
</comment>
<dbReference type="Pfam" id="PF12836">
    <property type="entry name" value="HHH_3"/>
    <property type="match status" value="1"/>
</dbReference>
<feature type="signal peptide" evidence="1">
    <location>
        <begin position="1"/>
        <end position="24"/>
    </location>
</feature>
<dbReference type="AlphaFoldDB" id="A0A936Z4E3"/>
<keyword evidence="3" id="KW-1185">Reference proteome</keyword>
<dbReference type="Proteomes" id="UP000599109">
    <property type="component" value="Unassembled WGS sequence"/>
</dbReference>
<feature type="chain" id="PRO_5036982967" evidence="1">
    <location>
        <begin position="25"/>
        <end position="127"/>
    </location>
</feature>
<dbReference type="RefSeq" id="WP_201677591.1">
    <property type="nucleotide sequence ID" value="NZ_JAEQNE010000010.1"/>
</dbReference>
<protein>
    <submittedName>
        <fullName evidence="2">Helix-hairpin-helix domain-containing protein</fullName>
    </submittedName>
</protein>
<name>A0A936Z4E3_9BURK</name>
<organism evidence="2 3">
    <name type="scientific">Ramlibacter monticola</name>
    <dbReference type="NCBI Taxonomy" id="1926872"/>
    <lineage>
        <taxon>Bacteria</taxon>
        <taxon>Pseudomonadati</taxon>
        <taxon>Pseudomonadota</taxon>
        <taxon>Betaproteobacteria</taxon>
        <taxon>Burkholderiales</taxon>
        <taxon>Comamonadaceae</taxon>
        <taxon>Ramlibacter</taxon>
    </lineage>
</organism>
<dbReference type="EMBL" id="JAEQNE010000010">
    <property type="protein sequence ID" value="MBL0394925.1"/>
    <property type="molecule type" value="Genomic_DNA"/>
</dbReference>
<reference evidence="2 3" key="1">
    <citation type="journal article" date="2017" name="Int. J. Syst. Evol. Microbiol.">
        <title>Ramlibacter monticola sp. nov., isolated from forest soil.</title>
        <authorList>
            <person name="Chaudhary D.K."/>
            <person name="Kim J."/>
        </authorList>
    </citation>
    <scope>NUCLEOTIDE SEQUENCE [LARGE SCALE GENOMIC DNA]</scope>
    <source>
        <strain evidence="2 3">KACC 19175</strain>
    </source>
</reference>
<accession>A0A936Z4E3</accession>
<evidence type="ECO:0000256" key="1">
    <source>
        <dbReference type="SAM" id="SignalP"/>
    </source>
</evidence>
<evidence type="ECO:0000313" key="3">
    <source>
        <dbReference type="Proteomes" id="UP000599109"/>
    </source>
</evidence>
<keyword evidence="1" id="KW-0732">Signal</keyword>
<dbReference type="Gene3D" id="1.10.150.320">
    <property type="entry name" value="Photosystem II 12 kDa extrinsic protein"/>
    <property type="match status" value="1"/>
</dbReference>
<proteinExistence type="predicted"/>
<sequence length="127" mass="13106">MKHHRAACVLVGLVLGLAAALAEAADAPPPKAAQVGAAPAGKVVAKKDAAAPSPVEPVDINSASKAELKKLPGIGDAEADRVIAGRPYLSKAHLQTRNIISPMQYQALRELVVARQKDAKFGKSASK</sequence>
<evidence type="ECO:0000313" key="2">
    <source>
        <dbReference type="EMBL" id="MBL0394925.1"/>
    </source>
</evidence>
<dbReference type="SUPFAM" id="SSF81585">
    <property type="entry name" value="PsbU/PolX domain-like"/>
    <property type="match status" value="1"/>
</dbReference>
<gene>
    <name evidence="2" type="ORF">JJ685_27565</name>
</gene>